<evidence type="ECO:0000313" key="2">
    <source>
        <dbReference type="Proteomes" id="UP000298058"/>
    </source>
</evidence>
<dbReference type="OrthoDB" id="9807923at2"/>
<proteinExistence type="predicted"/>
<dbReference type="Gene3D" id="3.30.530.20">
    <property type="match status" value="1"/>
</dbReference>
<dbReference type="RefSeq" id="WP_135759881.1">
    <property type="nucleotide sequence ID" value="NZ_RQHW01000028.1"/>
</dbReference>
<organism evidence="1 2">
    <name type="scientific">Leptospira idonii</name>
    <dbReference type="NCBI Taxonomy" id="1193500"/>
    <lineage>
        <taxon>Bacteria</taxon>
        <taxon>Pseudomonadati</taxon>
        <taxon>Spirochaetota</taxon>
        <taxon>Spirochaetia</taxon>
        <taxon>Leptospirales</taxon>
        <taxon>Leptospiraceae</taxon>
        <taxon>Leptospira</taxon>
    </lineage>
</organism>
<dbReference type="InterPro" id="IPR019587">
    <property type="entry name" value="Polyketide_cyclase/dehydratase"/>
</dbReference>
<sequence length="174" mass="19398">MKFLKYFLIGLTALIVLCLSAGIFLPTEMTLSRTIVVIAPQDKIFDLINDLEKAQLWSPWRSQDPDMKITFGEKKAGLGAVYHWESETLEAGSMTITKSLPFSEIQAHLDFGEMGQAESGFYLKPDGKGGVAVTWDYRGKAESYFDRYFGLVIDALLGPDYEKGLSKLKAVAEE</sequence>
<dbReference type="CDD" id="cd07818">
    <property type="entry name" value="SRPBCC_1"/>
    <property type="match status" value="1"/>
</dbReference>
<keyword evidence="2" id="KW-1185">Reference proteome</keyword>
<dbReference type="Proteomes" id="UP000298058">
    <property type="component" value="Unassembled WGS sequence"/>
</dbReference>
<dbReference type="Pfam" id="PF10604">
    <property type="entry name" value="Polyketide_cyc2"/>
    <property type="match status" value="1"/>
</dbReference>
<protein>
    <submittedName>
        <fullName evidence="1">Transcriptional regulator</fullName>
    </submittedName>
</protein>
<dbReference type="EMBL" id="RQHW01000028">
    <property type="protein sequence ID" value="TGN19565.1"/>
    <property type="molecule type" value="Genomic_DNA"/>
</dbReference>
<reference evidence="1" key="1">
    <citation type="journal article" date="2019" name="PLoS Negl. Trop. Dis.">
        <title>Revisiting the worldwide diversity of Leptospira species in the environment.</title>
        <authorList>
            <person name="Vincent A.T."/>
            <person name="Schiettekatte O."/>
            <person name="Bourhy P."/>
            <person name="Veyrier F.J."/>
            <person name="Picardeau M."/>
        </authorList>
    </citation>
    <scope>NUCLEOTIDE SEQUENCE [LARGE SCALE GENOMIC DNA]</scope>
    <source>
        <strain evidence="1">201300427</strain>
    </source>
</reference>
<comment type="caution">
    <text evidence="1">The sequence shown here is derived from an EMBL/GenBank/DDBJ whole genome shotgun (WGS) entry which is preliminary data.</text>
</comment>
<dbReference type="AlphaFoldDB" id="A0A4R9M169"/>
<evidence type="ECO:0000313" key="1">
    <source>
        <dbReference type="EMBL" id="TGN19565.1"/>
    </source>
</evidence>
<gene>
    <name evidence="1" type="ORF">EHS15_07190</name>
</gene>
<name>A0A4R9M169_9LEPT</name>
<accession>A0A4R9M169</accession>
<dbReference type="InterPro" id="IPR023393">
    <property type="entry name" value="START-like_dom_sf"/>
</dbReference>
<dbReference type="SUPFAM" id="SSF55961">
    <property type="entry name" value="Bet v1-like"/>
    <property type="match status" value="1"/>
</dbReference>